<dbReference type="GO" id="GO:0015421">
    <property type="term" value="F:ABC-type oligopeptide transporter activity"/>
    <property type="evidence" value="ECO:0007669"/>
    <property type="project" value="TreeGrafter"/>
</dbReference>
<evidence type="ECO:0000256" key="10">
    <source>
        <dbReference type="SAM" id="SignalP"/>
    </source>
</evidence>
<dbReference type="Gene3D" id="1.20.1560.10">
    <property type="entry name" value="ABC transporter type 1, transmembrane domain"/>
    <property type="match status" value="1"/>
</dbReference>
<keyword evidence="7 9" id="KW-1133">Transmembrane helix</keyword>
<feature type="signal peptide" evidence="10">
    <location>
        <begin position="1"/>
        <end position="25"/>
    </location>
</feature>
<evidence type="ECO:0000256" key="8">
    <source>
        <dbReference type="ARBA" id="ARBA00023136"/>
    </source>
</evidence>
<keyword evidence="5" id="KW-0547">Nucleotide-binding</keyword>
<dbReference type="Pfam" id="PF00664">
    <property type="entry name" value="ABC_membrane"/>
    <property type="match status" value="1"/>
</dbReference>
<dbReference type="SUPFAM" id="SSF52540">
    <property type="entry name" value="P-loop containing nucleoside triphosphate hydrolases"/>
    <property type="match status" value="2"/>
</dbReference>
<feature type="domain" description="ABC transmembrane type-1" evidence="12">
    <location>
        <begin position="2"/>
        <end position="291"/>
    </location>
</feature>
<keyword evidence="6" id="KW-0067">ATP-binding</keyword>
<evidence type="ECO:0000256" key="1">
    <source>
        <dbReference type="ARBA" id="ARBA00004141"/>
    </source>
</evidence>
<organism evidence="13 14">
    <name type="scientific">Ridgeia piscesae</name>
    <name type="common">Tubeworm</name>
    <dbReference type="NCBI Taxonomy" id="27915"/>
    <lineage>
        <taxon>Eukaryota</taxon>
        <taxon>Metazoa</taxon>
        <taxon>Spiralia</taxon>
        <taxon>Lophotrochozoa</taxon>
        <taxon>Annelida</taxon>
        <taxon>Polychaeta</taxon>
        <taxon>Sedentaria</taxon>
        <taxon>Canalipalpata</taxon>
        <taxon>Sabellida</taxon>
        <taxon>Siboglinidae</taxon>
        <taxon>Ridgeia</taxon>
    </lineage>
</organism>
<dbReference type="InterPro" id="IPR003593">
    <property type="entry name" value="AAA+_ATPase"/>
</dbReference>
<feature type="domain" description="ABC transporter" evidence="11">
    <location>
        <begin position="616"/>
        <end position="851"/>
    </location>
</feature>
<comment type="similarity">
    <text evidence="2">Belongs to the ABC transporter superfamily. ABCB family. Multidrug resistance exporter (TC 3.A.1.201) subfamily.</text>
</comment>
<evidence type="ECO:0000256" key="9">
    <source>
        <dbReference type="SAM" id="Phobius"/>
    </source>
</evidence>
<feature type="domain" description="ABC transporter" evidence="11">
    <location>
        <begin position="334"/>
        <end position="567"/>
    </location>
</feature>
<evidence type="ECO:0000313" key="14">
    <source>
        <dbReference type="Proteomes" id="UP001209878"/>
    </source>
</evidence>
<dbReference type="InterPro" id="IPR036640">
    <property type="entry name" value="ABC1_TM_sf"/>
</dbReference>
<dbReference type="GO" id="GO:0016887">
    <property type="term" value="F:ATP hydrolysis activity"/>
    <property type="evidence" value="ECO:0007669"/>
    <property type="project" value="InterPro"/>
</dbReference>
<dbReference type="PANTHER" id="PTHR43394">
    <property type="entry name" value="ATP-DEPENDENT PERMEASE MDL1, MITOCHONDRIAL"/>
    <property type="match status" value="1"/>
</dbReference>
<keyword evidence="3" id="KW-0813">Transport</keyword>
<keyword evidence="14" id="KW-1185">Reference proteome</keyword>
<dbReference type="FunFam" id="3.40.50.300:FF:000913">
    <property type="entry name" value="ABC multidrug transporter SitT"/>
    <property type="match status" value="1"/>
</dbReference>
<dbReference type="PROSITE" id="PS00211">
    <property type="entry name" value="ABC_TRANSPORTER_1"/>
    <property type="match status" value="2"/>
</dbReference>
<evidence type="ECO:0000256" key="7">
    <source>
        <dbReference type="ARBA" id="ARBA00022989"/>
    </source>
</evidence>
<dbReference type="InterPro" id="IPR011527">
    <property type="entry name" value="ABC1_TM_dom"/>
</dbReference>
<evidence type="ECO:0000256" key="4">
    <source>
        <dbReference type="ARBA" id="ARBA00022692"/>
    </source>
</evidence>
<dbReference type="PANTHER" id="PTHR43394:SF27">
    <property type="entry name" value="ATP-DEPENDENT TRANSLOCASE ABCB1-LIKE"/>
    <property type="match status" value="1"/>
</dbReference>
<dbReference type="InterPro" id="IPR027417">
    <property type="entry name" value="P-loop_NTPase"/>
</dbReference>
<dbReference type="PROSITE" id="PS50893">
    <property type="entry name" value="ABC_TRANSPORTER_2"/>
    <property type="match status" value="2"/>
</dbReference>
<feature type="transmembrane region" description="Helical" evidence="9">
    <location>
        <begin position="142"/>
        <end position="162"/>
    </location>
</feature>
<dbReference type="GO" id="GO:0005524">
    <property type="term" value="F:ATP binding"/>
    <property type="evidence" value="ECO:0007669"/>
    <property type="project" value="UniProtKB-KW"/>
</dbReference>
<keyword evidence="4 9" id="KW-0812">Transmembrane</keyword>
<accession>A0AAD9NI45</accession>
<feature type="transmembrane region" description="Helical" evidence="9">
    <location>
        <begin position="70"/>
        <end position="91"/>
    </location>
</feature>
<dbReference type="SMART" id="SM00382">
    <property type="entry name" value="AAA"/>
    <property type="match status" value="2"/>
</dbReference>
<dbReference type="Gene3D" id="3.40.50.300">
    <property type="entry name" value="P-loop containing nucleotide triphosphate hydrolases"/>
    <property type="match status" value="2"/>
</dbReference>
<protein>
    <submittedName>
        <fullName evidence="13">Uncharacterized protein</fullName>
    </submittedName>
</protein>
<evidence type="ECO:0000256" key="2">
    <source>
        <dbReference type="ARBA" id="ARBA00007577"/>
    </source>
</evidence>
<dbReference type="InterPro" id="IPR003439">
    <property type="entry name" value="ABC_transporter-like_ATP-bd"/>
</dbReference>
<evidence type="ECO:0000256" key="3">
    <source>
        <dbReference type="ARBA" id="ARBA00022448"/>
    </source>
</evidence>
<name>A0AAD9NI45_RIDPI</name>
<feature type="chain" id="PRO_5042022098" evidence="10">
    <location>
        <begin position="26"/>
        <end position="857"/>
    </location>
</feature>
<dbReference type="Proteomes" id="UP001209878">
    <property type="component" value="Unassembled WGS sequence"/>
</dbReference>
<comment type="subcellular location">
    <subcellularLocation>
        <location evidence="1">Membrane</location>
        <topology evidence="1">Multi-pass membrane protein</topology>
    </subcellularLocation>
</comment>
<feature type="transmembrane region" description="Helical" evidence="9">
    <location>
        <begin position="168"/>
        <end position="189"/>
    </location>
</feature>
<dbReference type="PROSITE" id="PS50929">
    <property type="entry name" value="ABC_TM1F"/>
    <property type="match status" value="1"/>
</dbReference>
<reference evidence="13" key="1">
    <citation type="journal article" date="2023" name="Mol. Biol. Evol.">
        <title>Third-Generation Sequencing Reveals the Adaptive Role of the Epigenome in Three Deep-Sea Polychaetes.</title>
        <authorList>
            <person name="Perez M."/>
            <person name="Aroh O."/>
            <person name="Sun Y."/>
            <person name="Lan Y."/>
            <person name="Juniper S.K."/>
            <person name="Young C.R."/>
            <person name="Angers B."/>
            <person name="Qian P.Y."/>
        </authorList>
    </citation>
    <scope>NUCLEOTIDE SEQUENCE</scope>
    <source>
        <strain evidence="13">R07B-5</strain>
    </source>
</reference>
<dbReference type="FunFam" id="3.40.50.300:FF:000205">
    <property type="entry name" value="ABC transporter B family member 4"/>
    <property type="match status" value="1"/>
</dbReference>
<dbReference type="GO" id="GO:0005743">
    <property type="term" value="C:mitochondrial inner membrane"/>
    <property type="evidence" value="ECO:0007669"/>
    <property type="project" value="TreeGrafter"/>
</dbReference>
<keyword evidence="10" id="KW-0732">Signal</keyword>
<dbReference type="SUPFAM" id="SSF90123">
    <property type="entry name" value="ABC transporter transmembrane region"/>
    <property type="match status" value="1"/>
</dbReference>
<gene>
    <name evidence="13" type="ORF">NP493_1249g00018</name>
</gene>
<dbReference type="EMBL" id="JAODUO010001248">
    <property type="protein sequence ID" value="KAK2167994.1"/>
    <property type="molecule type" value="Genomic_DNA"/>
</dbReference>
<evidence type="ECO:0000313" key="13">
    <source>
        <dbReference type="EMBL" id="KAK2167994.1"/>
    </source>
</evidence>
<dbReference type="GO" id="GO:0090374">
    <property type="term" value="P:oligopeptide export from mitochondrion"/>
    <property type="evidence" value="ECO:0007669"/>
    <property type="project" value="TreeGrafter"/>
</dbReference>
<dbReference type="Pfam" id="PF00005">
    <property type="entry name" value="ABC_tran"/>
    <property type="match status" value="2"/>
</dbReference>
<sequence>MLVGVLAAMLHGVSMPVAVYIFSEAVDVFVVDKIANEQLLLSDCRAAHNATLSPGTETLTSDINPLCVRLTYWAVIILVAGTVHTFCWNLTSERQVSRLRSHLFSAILHQDCAWFDSHDTGSLTVTLTNDIVNVASGMSDKVSLFIQSFTIFVASFIMALATNWRLSLAAFTLVPFITASILGAGAMSVKSAIRQGKAYAEAGRIAKEVLSAIRTVAAFGGESRDATRYTQYLSSARKVGIISRLLVGLSLGGMWFCHFAMTGLVNWYGTSLLVSDIGTTPGDVVFSVPYLEGIAIAGGSAQVIFEIIDTKPHIDSRSEDGLMPEQLLGHIAFERVDFIYESRPEIKVLDQVSLKTEVGKTIALVGPSGSGKSTICHLLLRLYDCTAGRVTVDGHDIKDINVKWLRQQIGVVSQEPVLFDGSISDNIRLGREGATQADIEEAAKMANAHNFIMMFPEKYNTLVGQRGAHMSGGQKQRIAIARALISNPRILLLDEATSALDSESEAIVQDALEKACKGRTTIVVAHRLSTVRKADVIHCLSQGRLIESGSHDELMAREGLYYNLVTSHTEVQTLNTLSTEIADVITDETSSPGITDAIEVKTKLTDETDRDEQKTEQTNKLVTSEAGKKSIFLRLVKLNAADWPYLMLGCVTVIISGSVPPMFAFVVGAVMQRIDGVDIRSLDVQWVRAQLALVSQEPVLFNTTIYDNIAYGDNTRKPTMDEVIDVAKKANIHNFIVSLPLGYDTNVGECGSQLSGGQKQRIAIARALLRNPRILLLDEATSALDTESEKLVQEALERAQEGRTCIVIAHRLSTIRSADKIVVMQDGVVVEEGTHDELMARESFYYDLVQKQVDALV</sequence>
<evidence type="ECO:0000256" key="6">
    <source>
        <dbReference type="ARBA" id="ARBA00022840"/>
    </source>
</evidence>
<evidence type="ECO:0000259" key="11">
    <source>
        <dbReference type="PROSITE" id="PS50893"/>
    </source>
</evidence>
<evidence type="ECO:0000259" key="12">
    <source>
        <dbReference type="PROSITE" id="PS50929"/>
    </source>
</evidence>
<evidence type="ECO:0000256" key="5">
    <source>
        <dbReference type="ARBA" id="ARBA00022741"/>
    </source>
</evidence>
<dbReference type="AlphaFoldDB" id="A0AAD9NI45"/>
<dbReference type="CDD" id="cd03249">
    <property type="entry name" value="ABC_MTABC3_MDL1_MDL2"/>
    <property type="match status" value="1"/>
</dbReference>
<comment type="caution">
    <text evidence="13">The sequence shown here is derived from an EMBL/GenBank/DDBJ whole genome shotgun (WGS) entry which is preliminary data.</text>
</comment>
<dbReference type="CDD" id="cd18577">
    <property type="entry name" value="ABC_6TM_Pgp_ABCB1_D1_like"/>
    <property type="match status" value="1"/>
</dbReference>
<dbReference type="InterPro" id="IPR039421">
    <property type="entry name" value="Type_1_exporter"/>
</dbReference>
<dbReference type="InterPro" id="IPR017871">
    <property type="entry name" value="ABC_transporter-like_CS"/>
</dbReference>
<feature type="transmembrane region" description="Helical" evidence="9">
    <location>
        <begin position="245"/>
        <end position="268"/>
    </location>
</feature>
<proteinExistence type="inferred from homology"/>
<keyword evidence="8 9" id="KW-0472">Membrane</keyword>